<keyword evidence="1" id="KW-0677">Repeat</keyword>
<dbReference type="EMBL" id="QKXC01000240">
    <property type="protein sequence ID" value="RBR10305.1"/>
    <property type="molecule type" value="Genomic_DNA"/>
</dbReference>
<evidence type="ECO:0000259" key="4">
    <source>
        <dbReference type="Pfam" id="PF24883"/>
    </source>
</evidence>
<evidence type="ECO:0000256" key="1">
    <source>
        <dbReference type="ARBA" id="ARBA00022737"/>
    </source>
</evidence>
<feature type="compositionally biased region" description="Acidic residues" evidence="2">
    <location>
        <begin position="229"/>
        <end position="238"/>
    </location>
</feature>
<keyword evidence="6" id="KW-1185">Reference proteome</keyword>
<feature type="chain" id="PRO_5016620236" description="Nephrocystin 3-like N-terminal domain-containing protein" evidence="3">
    <location>
        <begin position="29"/>
        <end position="298"/>
    </location>
</feature>
<dbReference type="InterPro" id="IPR056884">
    <property type="entry name" value="NPHP3-like_N"/>
</dbReference>
<dbReference type="InterPro" id="IPR027417">
    <property type="entry name" value="P-loop_NTPase"/>
</dbReference>
<evidence type="ECO:0000256" key="3">
    <source>
        <dbReference type="SAM" id="SignalP"/>
    </source>
</evidence>
<feature type="region of interest" description="Disordered" evidence="2">
    <location>
        <begin position="221"/>
        <end position="241"/>
    </location>
</feature>
<dbReference type="Proteomes" id="UP000253153">
    <property type="component" value="Unassembled WGS sequence"/>
</dbReference>
<sequence>MATGIEALGAVSAVFQVILFSAEAIALCKKIYDGKPTANDDLEGHATQLQTEFRFVTDMQRKGNVISALKSALRASSHRKRIDRLELALSRHRHVMETEMLTLICSQGDAQRIRHESSFRNLGSDVQTLVVQIAQGYIKLEDLMRVEHQETRDMVIRQTADTQKAIKDHITTDVQRKEFPQSLRSPEMKKRYKDLIDSSESTFSRVFASYDRVATVDGDGTSLSSLESSDSDESDDSSTGDLSSLHFRDEHIDEAWASFVKWLRSESSLFCIQGKPGSGKSTLVKFIIDNPNTKALLC</sequence>
<dbReference type="AlphaFoldDB" id="A0A366R268"/>
<feature type="signal peptide" evidence="3">
    <location>
        <begin position="1"/>
        <end position="28"/>
    </location>
</feature>
<keyword evidence="3" id="KW-0732">Signal</keyword>
<evidence type="ECO:0000313" key="5">
    <source>
        <dbReference type="EMBL" id="RBR10305.1"/>
    </source>
</evidence>
<dbReference type="OrthoDB" id="5086500at2759"/>
<comment type="caution">
    <text evidence="5">The sequence shown here is derived from an EMBL/GenBank/DDBJ whole genome shotgun (WGS) entry which is preliminary data.</text>
</comment>
<dbReference type="Pfam" id="PF24883">
    <property type="entry name" value="NPHP3_N"/>
    <property type="match status" value="1"/>
</dbReference>
<name>A0A366R268_9HYPO</name>
<reference evidence="5 6" key="1">
    <citation type="submission" date="2018-06" db="EMBL/GenBank/DDBJ databases">
        <title>Fusarium incarnatum-equiseti species complex species 28.</title>
        <authorList>
            <person name="Gardiner D.M."/>
        </authorList>
    </citation>
    <scope>NUCLEOTIDE SEQUENCE [LARGE SCALE GENOMIC DNA]</scope>
    <source>
        <strain evidence="5 6">FIESC_28</strain>
    </source>
</reference>
<dbReference type="PANTHER" id="PTHR10039:SF5">
    <property type="entry name" value="NACHT DOMAIN-CONTAINING PROTEIN"/>
    <property type="match status" value="1"/>
</dbReference>
<dbReference type="GeneID" id="41998945"/>
<accession>A0A366R268</accession>
<evidence type="ECO:0000256" key="2">
    <source>
        <dbReference type="SAM" id="MobiDB-lite"/>
    </source>
</evidence>
<protein>
    <recommendedName>
        <fullName evidence="4">Nephrocystin 3-like N-terminal domain-containing protein</fullName>
    </recommendedName>
</protein>
<gene>
    <name evidence="5" type="ORF">FIESC28_09513</name>
</gene>
<organism evidence="5 6">
    <name type="scientific">Fusarium coffeatum</name>
    <dbReference type="NCBI Taxonomy" id="231269"/>
    <lineage>
        <taxon>Eukaryota</taxon>
        <taxon>Fungi</taxon>
        <taxon>Dikarya</taxon>
        <taxon>Ascomycota</taxon>
        <taxon>Pezizomycotina</taxon>
        <taxon>Sordariomycetes</taxon>
        <taxon>Hypocreomycetidae</taxon>
        <taxon>Hypocreales</taxon>
        <taxon>Nectriaceae</taxon>
        <taxon>Fusarium</taxon>
        <taxon>Fusarium incarnatum-equiseti species complex</taxon>
    </lineage>
</organism>
<dbReference type="RefSeq" id="XP_031012294.1">
    <property type="nucleotide sequence ID" value="XM_031163649.1"/>
</dbReference>
<dbReference type="SUPFAM" id="SSF52540">
    <property type="entry name" value="P-loop containing nucleoside triphosphate hydrolases"/>
    <property type="match status" value="1"/>
</dbReference>
<evidence type="ECO:0000313" key="6">
    <source>
        <dbReference type="Proteomes" id="UP000253153"/>
    </source>
</evidence>
<proteinExistence type="predicted"/>
<dbReference type="PANTHER" id="PTHR10039">
    <property type="entry name" value="AMELOGENIN"/>
    <property type="match status" value="1"/>
</dbReference>
<feature type="domain" description="Nephrocystin 3-like N-terminal" evidence="4">
    <location>
        <begin position="258"/>
        <end position="292"/>
    </location>
</feature>